<evidence type="ECO:0000256" key="1">
    <source>
        <dbReference type="ARBA" id="ARBA00023015"/>
    </source>
</evidence>
<sequence length="376" mass="41410">MDFTLTVSRRPDEGLVELTGVLDYASAPHLRRVVFDAFDDGVHDLFLDVAGLRLLDGAGINALTYLQRRAGERGVTLRVAAAEGLVQQTLEIAGVAKALRTHEELDWPEADRDRVAVDLDAVPPGHRHWPAGVAERMHHMQSLPPDDPARARVRDEIIEHCLPTAERIARRYGGAGEPVPDLAQVAALALVKAVDGYDATRGVEFGFYATPTIIGELKRHFRDRTAGIRIPRRVQELRLAMNRAREPLAQRLGRSPTAADLAADLGVDEEQVLEVASAVQKFRPLSLDGPATGPEDGVTLADTVGDDDPGFAALDYHESLRVLLGQLPEREQRIVSLRFYGNLSQSDIAERIGLSQMHVSRLLRHALGFLRRRLSE</sequence>
<name>A0ABN3FB24_9ACTN</name>
<organism evidence="6 7">
    <name type="scientific">Dactylosporangium salmoneum</name>
    <dbReference type="NCBI Taxonomy" id="53361"/>
    <lineage>
        <taxon>Bacteria</taxon>
        <taxon>Bacillati</taxon>
        <taxon>Actinomycetota</taxon>
        <taxon>Actinomycetes</taxon>
        <taxon>Micromonosporales</taxon>
        <taxon>Micromonosporaceae</taxon>
        <taxon>Dactylosporangium</taxon>
    </lineage>
</organism>
<dbReference type="SUPFAM" id="SSF52091">
    <property type="entry name" value="SpoIIaa-like"/>
    <property type="match status" value="1"/>
</dbReference>
<dbReference type="InterPro" id="IPR014322">
    <property type="entry name" value="RNA_pol_sigma-B/F/G"/>
</dbReference>
<dbReference type="InterPro" id="IPR002645">
    <property type="entry name" value="STAS_dom"/>
</dbReference>
<dbReference type="InterPro" id="IPR013324">
    <property type="entry name" value="RNA_pol_sigma_r3/r4-like"/>
</dbReference>
<dbReference type="Pfam" id="PF04539">
    <property type="entry name" value="Sigma70_r3"/>
    <property type="match status" value="1"/>
</dbReference>
<dbReference type="Pfam" id="PF04542">
    <property type="entry name" value="Sigma70_r2"/>
    <property type="match status" value="1"/>
</dbReference>
<dbReference type="Pfam" id="PF01740">
    <property type="entry name" value="STAS"/>
    <property type="match status" value="1"/>
</dbReference>
<dbReference type="InterPro" id="IPR007630">
    <property type="entry name" value="RNA_pol_sigma70_r4"/>
</dbReference>
<dbReference type="InterPro" id="IPR036513">
    <property type="entry name" value="STAS_dom_sf"/>
</dbReference>
<dbReference type="Pfam" id="PF04545">
    <property type="entry name" value="Sigma70_r4"/>
    <property type="match status" value="1"/>
</dbReference>
<protein>
    <recommendedName>
        <fullName evidence="5">STAS domain-containing protein</fullName>
    </recommendedName>
</protein>
<keyword evidence="2" id="KW-0731">Sigma factor</keyword>
<keyword evidence="1" id="KW-0805">Transcription regulation</keyword>
<dbReference type="InterPro" id="IPR013325">
    <property type="entry name" value="RNA_pol_sigma_r2"/>
</dbReference>
<dbReference type="PRINTS" id="PR00046">
    <property type="entry name" value="SIGMA70FCT"/>
</dbReference>
<dbReference type="InterPro" id="IPR007624">
    <property type="entry name" value="RNA_pol_sigma70_r3"/>
</dbReference>
<evidence type="ECO:0000313" key="6">
    <source>
        <dbReference type="EMBL" id="GAA2326206.1"/>
    </source>
</evidence>
<dbReference type="NCBIfam" id="TIGR02980">
    <property type="entry name" value="SigBFG"/>
    <property type="match status" value="1"/>
</dbReference>
<keyword evidence="4" id="KW-0804">Transcription</keyword>
<evidence type="ECO:0000256" key="3">
    <source>
        <dbReference type="ARBA" id="ARBA00023125"/>
    </source>
</evidence>
<dbReference type="Gene3D" id="1.10.10.10">
    <property type="entry name" value="Winged helix-like DNA-binding domain superfamily/Winged helix DNA-binding domain"/>
    <property type="match status" value="2"/>
</dbReference>
<dbReference type="CDD" id="cd07043">
    <property type="entry name" value="STAS_anti-anti-sigma_factors"/>
    <property type="match status" value="1"/>
</dbReference>
<proteinExistence type="predicted"/>
<dbReference type="InterPro" id="IPR007627">
    <property type="entry name" value="RNA_pol_sigma70_r2"/>
</dbReference>
<dbReference type="InterPro" id="IPR014284">
    <property type="entry name" value="RNA_pol_sigma-70_dom"/>
</dbReference>
<dbReference type="PROSITE" id="PS50801">
    <property type="entry name" value="STAS"/>
    <property type="match status" value="1"/>
</dbReference>
<dbReference type="Gene3D" id="3.30.750.24">
    <property type="entry name" value="STAS domain"/>
    <property type="match status" value="1"/>
</dbReference>
<comment type="caution">
    <text evidence="6">The sequence shown here is derived from an EMBL/GenBank/DDBJ whole genome shotgun (WGS) entry which is preliminary data.</text>
</comment>
<keyword evidence="7" id="KW-1185">Reference proteome</keyword>
<dbReference type="SUPFAM" id="SSF88946">
    <property type="entry name" value="Sigma2 domain of RNA polymerase sigma factors"/>
    <property type="match status" value="1"/>
</dbReference>
<dbReference type="EMBL" id="BAAARV010000003">
    <property type="protein sequence ID" value="GAA2326206.1"/>
    <property type="molecule type" value="Genomic_DNA"/>
</dbReference>
<dbReference type="PANTHER" id="PTHR30385">
    <property type="entry name" value="SIGMA FACTOR F FLAGELLAR"/>
    <property type="match status" value="1"/>
</dbReference>
<dbReference type="InterPro" id="IPR000943">
    <property type="entry name" value="RNA_pol_sigma70"/>
</dbReference>
<accession>A0ABN3FB24</accession>
<gene>
    <name evidence="6" type="ORF">GCM10010170_000800</name>
</gene>
<dbReference type="CDD" id="cd06171">
    <property type="entry name" value="Sigma70_r4"/>
    <property type="match status" value="1"/>
</dbReference>
<evidence type="ECO:0000256" key="2">
    <source>
        <dbReference type="ARBA" id="ARBA00023082"/>
    </source>
</evidence>
<dbReference type="NCBIfam" id="TIGR02937">
    <property type="entry name" value="sigma70-ECF"/>
    <property type="match status" value="1"/>
</dbReference>
<reference evidence="6 7" key="1">
    <citation type="journal article" date="2019" name="Int. J. Syst. Evol. Microbiol.">
        <title>The Global Catalogue of Microorganisms (GCM) 10K type strain sequencing project: providing services to taxonomists for standard genome sequencing and annotation.</title>
        <authorList>
            <consortium name="The Broad Institute Genomics Platform"/>
            <consortium name="The Broad Institute Genome Sequencing Center for Infectious Disease"/>
            <person name="Wu L."/>
            <person name="Ma J."/>
        </authorList>
    </citation>
    <scope>NUCLEOTIDE SEQUENCE [LARGE SCALE GENOMIC DNA]</scope>
    <source>
        <strain evidence="6 7">JCM 3272</strain>
    </source>
</reference>
<evidence type="ECO:0000256" key="4">
    <source>
        <dbReference type="ARBA" id="ARBA00023163"/>
    </source>
</evidence>
<dbReference type="PANTHER" id="PTHR30385:SF4">
    <property type="entry name" value="RNA POLYMERASE SIGMA-E FACTOR"/>
    <property type="match status" value="1"/>
</dbReference>
<evidence type="ECO:0000259" key="5">
    <source>
        <dbReference type="PROSITE" id="PS50801"/>
    </source>
</evidence>
<dbReference type="SUPFAM" id="SSF88659">
    <property type="entry name" value="Sigma3 and sigma4 domains of RNA polymerase sigma factors"/>
    <property type="match status" value="2"/>
</dbReference>
<feature type="domain" description="STAS" evidence="5">
    <location>
        <begin position="3"/>
        <end position="95"/>
    </location>
</feature>
<dbReference type="Gene3D" id="1.10.1740.10">
    <property type="match status" value="1"/>
</dbReference>
<dbReference type="InterPro" id="IPR036388">
    <property type="entry name" value="WH-like_DNA-bd_sf"/>
</dbReference>
<evidence type="ECO:0000313" key="7">
    <source>
        <dbReference type="Proteomes" id="UP001501444"/>
    </source>
</evidence>
<keyword evidence="3" id="KW-0238">DNA-binding</keyword>
<dbReference type="RefSeq" id="WP_344610130.1">
    <property type="nucleotide sequence ID" value="NZ_BAAARV010000003.1"/>
</dbReference>
<dbReference type="Proteomes" id="UP001501444">
    <property type="component" value="Unassembled WGS sequence"/>
</dbReference>